<evidence type="ECO:0000313" key="14">
    <source>
        <dbReference type="EMBL" id="MFD2140094.1"/>
    </source>
</evidence>
<dbReference type="EC" id="2.8.4.3" evidence="8 9"/>
<dbReference type="NCBIfam" id="TIGR00089">
    <property type="entry name" value="MiaB/RimO family radical SAM methylthiotransferase"/>
    <property type="match status" value="1"/>
</dbReference>
<keyword evidence="5 9" id="KW-0479">Metal-binding</keyword>
<dbReference type="PANTHER" id="PTHR43020">
    <property type="entry name" value="CDK5 REGULATORY SUBUNIT-ASSOCIATED PROTEIN 1"/>
    <property type="match status" value="1"/>
</dbReference>
<comment type="subcellular location">
    <subcellularLocation>
        <location evidence="9">Cytoplasm</location>
    </subcellularLocation>
</comment>
<feature type="domain" description="MTTase N-terminal" evidence="12">
    <location>
        <begin position="23"/>
        <end position="140"/>
    </location>
</feature>
<protein>
    <recommendedName>
        <fullName evidence="8 9">tRNA-2-methylthio-N(6)-dimethylallyladenosine synthase</fullName>
        <ecNumber evidence="8 9">2.8.4.3</ecNumber>
    </recommendedName>
    <alternativeName>
        <fullName evidence="9">(Dimethylallyl)adenosine tRNA methylthiotransferase MiaB</fullName>
    </alternativeName>
    <alternativeName>
        <fullName evidence="9">tRNA-i(6)A37 methylthiotransferase</fullName>
    </alternativeName>
</protein>
<dbReference type="Proteomes" id="UP001597299">
    <property type="component" value="Unassembled WGS sequence"/>
</dbReference>
<keyword evidence="15" id="KW-1185">Reference proteome</keyword>
<dbReference type="Pfam" id="PF00919">
    <property type="entry name" value="UPF0004"/>
    <property type="match status" value="1"/>
</dbReference>
<keyword evidence="2 9" id="KW-0004">4Fe-4S</keyword>
<dbReference type="SFLD" id="SFLDG01082">
    <property type="entry name" value="B12-binding_domain_containing"/>
    <property type="match status" value="1"/>
</dbReference>
<keyword evidence="9" id="KW-0963">Cytoplasm</keyword>
<dbReference type="EMBL" id="JBHUHD010000001">
    <property type="protein sequence ID" value="MFD2140094.1"/>
    <property type="molecule type" value="Genomic_DNA"/>
</dbReference>
<dbReference type="InterPro" id="IPR013848">
    <property type="entry name" value="Methylthiotransferase_N"/>
</dbReference>
<sequence length="497" mass="54292">MSDTQEARETQTPRGTREPGDARKIYVRSFGCQMNVYDAQRMTDTMAKEGYVETDTPDDADLIILNTCHIREKAAEKVYSELGRLRVAQEEAGRTPMVAVAGCVAQAEGAEIIKRARVVDLVVGPQSYHKLPELVALAQERQGLPKRGHNARGIVETEFPVEDKFDFLAPPTRQAIAKRGPTAFVTVQEGCDKFCTFCVVPYTRGAEVSRPLAKILDEVKRLAEGGVREVTLIGQNVNAYHGLDAQGRSANLAELMARVAEVPGIARIRYTTSHPRDMDDELIAAHRDMPALMPYLHLPVQSGSDRILAAMNRKHGRASYFELVEKVRAARPDIAFSSDFIVGFPGETDADFADTLDLVERVGFAGAFSFKYSPRPGTPAATLGEQVPEAAMNERIYALQALLDKQKAAFDAACRGRRFDILLEKPGRLPGQLIGRSPYLQSVVVLAPREAIGTLASVVIRDVSTKSLSGDIVAGEFWPDGLPTGANQVGQGEKLEA</sequence>
<proteinExistence type="inferred from homology"/>
<dbReference type="CDD" id="cd01335">
    <property type="entry name" value="Radical_SAM"/>
    <property type="match status" value="1"/>
</dbReference>
<comment type="cofactor">
    <cofactor evidence="9">
        <name>[4Fe-4S] cluster</name>
        <dbReference type="ChEBI" id="CHEBI:49883"/>
    </cofactor>
    <text evidence="9">Binds 2 [4Fe-4S] clusters. One cluster is coordinated with 3 cysteines and an exchangeable S-adenosyl-L-methionine.</text>
</comment>
<evidence type="ECO:0000256" key="9">
    <source>
        <dbReference type="HAMAP-Rule" id="MF_01864"/>
    </source>
</evidence>
<dbReference type="Gene3D" id="3.80.30.20">
    <property type="entry name" value="tm_1862 like domain"/>
    <property type="match status" value="1"/>
</dbReference>
<dbReference type="GO" id="GO:0035597">
    <property type="term" value="F:tRNA-2-methylthio-N(6)-dimethylallyladenosine(37) synthase activity"/>
    <property type="evidence" value="ECO:0007669"/>
    <property type="project" value="UniProtKB-EC"/>
</dbReference>
<dbReference type="RefSeq" id="WP_213353229.1">
    <property type="nucleotide sequence ID" value="NZ_JAHBGB010000033.1"/>
</dbReference>
<feature type="region of interest" description="Disordered" evidence="10">
    <location>
        <begin position="1"/>
        <end position="22"/>
    </location>
</feature>
<dbReference type="InterPro" id="IPR020612">
    <property type="entry name" value="Methylthiotransferase_CS"/>
</dbReference>
<gene>
    <name evidence="9 14" type="primary">miaB</name>
    <name evidence="14" type="ORF">ACFSNC_06770</name>
</gene>
<name>A0ABW4YVB9_9HYPH</name>
<keyword evidence="4 9" id="KW-0949">S-adenosyl-L-methionine</keyword>
<comment type="catalytic activity">
    <reaction evidence="9">
        <text>N(6)-dimethylallyladenosine(37) in tRNA + (sulfur carrier)-SH + AH2 + 2 S-adenosyl-L-methionine = 2-methylsulfanyl-N(6)-dimethylallyladenosine(37) in tRNA + (sulfur carrier)-H + 5'-deoxyadenosine + L-methionine + A + S-adenosyl-L-homocysteine + 2 H(+)</text>
        <dbReference type="Rhea" id="RHEA:37067"/>
        <dbReference type="Rhea" id="RHEA-COMP:10375"/>
        <dbReference type="Rhea" id="RHEA-COMP:10376"/>
        <dbReference type="Rhea" id="RHEA-COMP:14737"/>
        <dbReference type="Rhea" id="RHEA-COMP:14739"/>
        <dbReference type="ChEBI" id="CHEBI:13193"/>
        <dbReference type="ChEBI" id="CHEBI:15378"/>
        <dbReference type="ChEBI" id="CHEBI:17319"/>
        <dbReference type="ChEBI" id="CHEBI:17499"/>
        <dbReference type="ChEBI" id="CHEBI:29917"/>
        <dbReference type="ChEBI" id="CHEBI:57844"/>
        <dbReference type="ChEBI" id="CHEBI:57856"/>
        <dbReference type="ChEBI" id="CHEBI:59789"/>
        <dbReference type="ChEBI" id="CHEBI:64428"/>
        <dbReference type="ChEBI" id="CHEBI:74415"/>
        <dbReference type="ChEBI" id="CHEBI:74417"/>
        <dbReference type="EC" id="2.8.4.3"/>
    </reaction>
</comment>
<dbReference type="InterPro" id="IPR002792">
    <property type="entry name" value="TRAM_dom"/>
</dbReference>
<keyword evidence="3 9" id="KW-0808">Transferase</keyword>
<dbReference type="NCBIfam" id="TIGR01574">
    <property type="entry name" value="miaB-methiolase"/>
    <property type="match status" value="1"/>
</dbReference>
<evidence type="ECO:0000256" key="10">
    <source>
        <dbReference type="SAM" id="MobiDB-lite"/>
    </source>
</evidence>
<comment type="caution">
    <text evidence="14">The sequence shown here is derived from an EMBL/GenBank/DDBJ whole genome shotgun (WGS) entry which is preliminary data.</text>
</comment>
<dbReference type="InterPro" id="IPR006638">
    <property type="entry name" value="Elp3/MiaA/NifB-like_rSAM"/>
</dbReference>
<evidence type="ECO:0000313" key="15">
    <source>
        <dbReference type="Proteomes" id="UP001597299"/>
    </source>
</evidence>
<dbReference type="InterPro" id="IPR038135">
    <property type="entry name" value="Methylthiotransferase_N_sf"/>
</dbReference>
<evidence type="ECO:0000256" key="3">
    <source>
        <dbReference type="ARBA" id="ARBA00022679"/>
    </source>
</evidence>
<evidence type="ECO:0000256" key="6">
    <source>
        <dbReference type="ARBA" id="ARBA00023004"/>
    </source>
</evidence>
<feature type="domain" description="Radical SAM core" evidence="13">
    <location>
        <begin position="177"/>
        <end position="412"/>
    </location>
</feature>
<dbReference type="PROSITE" id="PS51918">
    <property type="entry name" value="RADICAL_SAM"/>
    <property type="match status" value="1"/>
</dbReference>
<dbReference type="SFLD" id="SFLDG01061">
    <property type="entry name" value="methylthiotransferase"/>
    <property type="match status" value="1"/>
</dbReference>
<dbReference type="InterPro" id="IPR005839">
    <property type="entry name" value="Methylthiotransferase"/>
</dbReference>
<evidence type="ECO:0000256" key="5">
    <source>
        <dbReference type="ARBA" id="ARBA00022723"/>
    </source>
</evidence>
<dbReference type="SFLD" id="SFLDF00273">
    <property type="entry name" value="(dimethylallyl)adenosine_tRNA"/>
    <property type="match status" value="1"/>
</dbReference>
<feature type="binding site" evidence="9">
    <location>
        <position position="68"/>
    </location>
    <ligand>
        <name>[4Fe-4S] cluster</name>
        <dbReference type="ChEBI" id="CHEBI:49883"/>
        <label>1</label>
    </ligand>
</feature>
<dbReference type="SMART" id="SM00729">
    <property type="entry name" value="Elp3"/>
    <property type="match status" value="1"/>
</dbReference>
<evidence type="ECO:0000256" key="1">
    <source>
        <dbReference type="ARBA" id="ARBA00003234"/>
    </source>
</evidence>
<comment type="function">
    <text evidence="1 9">Catalyzes the methylthiolation of N6-(dimethylallyl)adenosine (i(6)A), leading to the formation of 2-methylthio-N6-(dimethylallyl)adenosine (ms(2)i(6)A) at position 37 in tRNAs that read codons beginning with uridine.</text>
</comment>
<dbReference type="InterPro" id="IPR006463">
    <property type="entry name" value="MiaB_methiolase"/>
</dbReference>
<organism evidence="14 15">
    <name type="scientific">Ancylobacter oerskovii</name>
    <dbReference type="NCBI Taxonomy" id="459519"/>
    <lineage>
        <taxon>Bacteria</taxon>
        <taxon>Pseudomonadati</taxon>
        <taxon>Pseudomonadota</taxon>
        <taxon>Alphaproteobacteria</taxon>
        <taxon>Hyphomicrobiales</taxon>
        <taxon>Xanthobacteraceae</taxon>
        <taxon>Ancylobacter</taxon>
    </lineage>
</organism>
<evidence type="ECO:0000259" key="12">
    <source>
        <dbReference type="PROSITE" id="PS51449"/>
    </source>
</evidence>
<dbReference type="PROSITE" id="PS01278">
    <property type="entry name" value="MTTASE_RADICAL"/>
    <property type="match status" value="1"/>
</dbReference>
<keyword evidence="7 9" id="KW-0411">Iron-sulfur</keyword>
<evidence type="ECO:0000256" key="7">
    <source>
        <dbReference type="ARBA" id="ARBA00023014"/>
    </source>
</evidence>
<keyword evidence="9" id="KW-0819">tRNA processing</keyword>
<comment type="similarity">
    <text evidence="9">Belongs to the methylthiotransferase family. MiaB subfamily.</text>
</comment>
<dbReference type="HAMAP" id="MF_01864">
    <property type="entry name" value="tRNA_metthiotr_MiaB"/>
    <property type="match status" value="1"/>
</dbReference>
<evidence type="ECO:0000256" key="8">
    <source>
        <dbReference type="ARBA" id="ARBA00033765"/>
    </source>
</evidence>
<dbReference type="InterPro" id="IPR023404">
    <property type="entry name" value="rSAM_horseshoe"/>
</dbReference>
<dbReference type="PROSITE" id="PS51449">
    <property type="entry name" value="MTTASE_N"/>
    <property type="match status" value="1"/>
</dbReference>
<dbReference type="PANTHER" id="PTHR43020:SF2">
    <property type="entry name" value="MITOCHONDRIAL TRNA METHYLTHIOTRANSFERASE CDK5RAP1"/>
    <property type="match status" value="1"/>
</dbReference>
<feature type="domain" description="TRAM" evidence="11">
    <location>
        <begin position="412"/>
        <end position="474"/>
    </location>
</feature>
<comment type="subunit">
    <text evidence="9">Monomer.</text>
</comment>
<feature type="binding site" evidence="9">
    <location>
        <position position="32"/>
    </location>
    <ligand>
        <name>[4Fe-4S] cluster</name>
        <dbReference type="ChEBI" id="CHEBI:49883"/>
        <label>1</label>
    </ligand>
</feature>
<feature type="binding site" evidence="9">
    <location>
        <position position="195"/>
    </location>
    <ligand>
        <name>[4Fe-4S] cluster</name>
        <dbReference type="ChEBI" id="CHEBI:49883"/>
        <label>2</label>
        <note>4Fe-4S-S-AdoMet</note>
    </ligand>
</feature>
<dbReference type="PROSITE" id="PS50926">
    <property type="entry name" value="TRAM"/>
    <property type="match status" value="1"/>
</dbReference>
<dbReference type="InterPro" id="IPR007197">
    <property type="entry name" value="rSAM"/>
</dbReference>
<dbReference type="InterPro" id="IPR058240">
    <property type="entry name" value="rSAM_sf"/>
</dbReference>
<evidence type="ECO:0000259" key="13">
    <source>
        <dbReference type="PROSITE" id="PS51918"/>
    </source>
</evidence>
<reference evidence="15" key="1">
    <citation type="journal article" date="2019" name="Int. J. Syst. Evol. Microbiol.">
        <title>The Global Catalogue of Microorganisms (GCM) 10K type strain sequencing project: providing services to taxonomists for standard genome sequencing and annotation.</title>
        <authorList>
            <consortium name="The Broad Institute Genomics Platform"/>
            <consortium name="The Broad Institute Genome Sequencing Center for Infectious Disease"/>
            <person name="Wu L."/>
            <person name="Ma J."/>
        </authorList>
    </citation>
    <scope>NUCLEOTIDE SEQUENCE [LARGE SCALE GENOMIC DNA]</scope>
    <source>
        <strain evidence="15">CCM 7435</strain>
    </source>
</reference>
<feature type="binding site" evidence="9">
    <location>
        <position position="198"/>
    </location>
    <ligand>
        <name>[4Fe-4S] cluster</name>
        <dbReference type="ChEBI" id="CHEBI:49883"/>
        <label>2</label>
        <note>4Fe-4S-S-AdoMet</note>
    </ligand>
</feature>
<dbReference type="Pfam" id="PF04055">
    <property type="entry name" value="Radical_SAM"/>
    <property type="match status" value="1"/>
</dbReference>
<dbReference type="SUPFAM" id="SSF102114">
    <property type="entry name" value="Radical SAM enzymes"/>
    <property type="match status" value="1"/>
</dbReference>
<evidence type="ECO:0000256" key="2">
    <source>
        <dbReference type="ARBA" id="ARBA00022485"/>
    </source>
</evidence>
<evidence type="ECO:0000256" key="4">
    <source>
        <dbReference type="ARBA" id="ARBA00022691"/>
    </source>
</evidence>
<keyword evidence="6 9" id="KW-0408">Iron</keyword>
<dbReference type="SFLD" id="SFLDS00029">
    <property type="entry name" value="Radical_SAM"/>
    <property type="match status" value="1"/>
</dbReference>
<feature type="binding site" evidence="9">
    <location>
        <position position="191"/>
    </location>
    <ligand>
        <name>[4Fe-4S] cluster</name>
        <dbReference type="ChEBI" id="CHEBI:49883"/>
        <label>2</label>
        <note>4Fe-4S-S-AdoMet</note>
    </ligand>
</feature>
<evidence type="ECO:0000259" key="11">
    <source>
        <dbReference type="PROSITE" id="PS50926"/>
    </source>
</evidence>
<feature type="binding site" evidence="9">
    <location>
        <position position="103"/>
    </location>
    <ligand>
        <name>[4Fe-4S] cluster</name>
        <dbReference type="ChEBI" id="CHEBI:49883"/>
        <label>1</label>
    </ligand>
</feature>
<dbReference type="Gene3D" id="3.40.50.12160">
    <property type="entry name" value="Methylthiotransferase, N-terminal domain"/>
    <property type="match status" value="1"/>
</dbReference>
<accession>A0ABW4YVB9</accession>